<organism evidence="2 3">
    <name type="scientific">Cylicocyclus nassatus</name>
    <name type="common">Nematode worm</name>
    <dbReference type="NCBI Taxonomy" id="53992"/>
    <lineage>
        <taxon>Eukaryota</taxon>
        <taxon>Metazoa</taxon>
        <taxon>Ecdysozoa</taxon>
        <taxon>Nematoda</taxon>
        <taxon>Chromadorea</taxon>
        <taxon>Rhabditida</taxon>
        <taxon>Rhabditina</taxon>
        <taxon>Rhabditomorpha</taxon>
        <taxon>Strongyloidea</taxon>
        <taxon>Strongylidae</taxon>
        <taxon>Cylicocyclus</taxon>
    </lineage>
</organism>
<evidence type="ECO:0000256" key="1">
    <source>
        <dbReference type="SAM" id="SignalP"/>
    </source>
</evidence>
<proteinExistence type="predicted"/>
<dbReference type="InterPro" id="IPR035126">
    <property type="entry name" value="SCVP"/>
</dbReference>
<reference evidence="2" key="1">
    <citation type="submission" date="2023-07" db="EMBL/GenBank/DDBJ databases">
        <authorList>
            <consortium name="CYATHOMIX"/>
        </authorList>
    </citation>
    <scope>NUCLEOTIDE SEQUENCE</scope>
    <source>
        <strain evidence="2">N/A</strain>
    </source>
</reference>
<comment type="caution">
    <text evidence="2">The sequence shown here is derived from an EMBL/GenBank/DDBJ whole genome shotgun (WGS) entry which is preliminary data.</text>
</comment>
<evidence type="ECO:0000313" key="3">
    <source>
        <dbReference type="Proteomes" id="UP001176961"/>
    </source>
</evidence>
<feature type="signal peptide" evidence="1">
    <location>
        <begin position="1"/>
        <end position="18"/>
    </location>
</feature>
<dbReference type="Pfam" id="PF17619">
    <property type="entry name" value="SCVP"/>
    <property type="match status" value="1"/>
</dbReference>
<dbReference type="Proteomes" id="UP001176961">
    <property type="component" value="Unassembled WGS sequence"/>
</dbReference>
<name>A0AA36M417_CYLNA</name>
<sequence>MSRLLLLVLLCQIFGTFSNTTRVVPYWNRRSKVEVTLIAEENTGLSLEDIYDNFQDLFNDYGRRYGLPFTKRNLHRVEDFKSPKETPMAKFEAYGVDCAQFQNFLQEIRASNYRLKFAHIKCDNMSFSICKIFRCPESEFNGLERYICQH</sequence>
<keyword evidence="3" id="KW-1185">Reference proteome</keyword>
<evidence type="ECO:0000313" key="2">
    <source>
        <dbReference type="EMBL" id="CAJ0597095.1"/>
    </source>
</evidence>
<accession>A0AA36M417</accession>
<gene>
    <name evidence="2" type="ORF">CYNAS_LOCUS9078</name>
</gene>
<dbReference type="AlphaFoldDB" id="A0AA36M417"/>
<protein>
    <submittedName>
        <fullName evidence="2">Uncharacterized protein</fullName>
    </submittedName>
</protein>
<feature type="chain" id="PRO_5041340019" evidence="1">
    <location>
        <begin position="19"/>
        <end position="150"/>
    </location>
</feature>
<keyword evidence="1" id="KW-0732">Signal</keyword>
<dbReference type="EMBL" id="CATQJL010000223">
    <property type="protein sequence ID" value="CAJ0597095.1"/>
    <property type="molecule type" value="Genomic_DNA"/>
</dbReference>